<evidence type="ECO:0000256" key="6">
    <source>
        <dbReference type="RuleBase" id="RU000487"/>
    </source>
</evidence>
<evidence type="ECO:0000256" key="7">
    <source>
        <dbReference type="SAM" id="MobiDB-lite"/>
    </source>
</evidence>
<proteinExistence type="inferred from homology"/>
<dbReference type="SMART" id="SM00268">
    <property type="entry name" value="ACTIN"/>
    <property type="match status" value="1"/>
</dbReference>
<dbReference type="GO" id="GO:0005524">
    <property type="term" value="F:ATP binding"/>
    <property type="evidence" value="ECO:0007669"/>
    <property type="project" value="UniProtKB-KW"/>
</dbReference>
<evidence type="ECO:0000256" key="3">
    <source>
        <dbReference type="ARBA" id="ARBA00022801"/>
    </source>
</evidence>
<organism evidence="8">
    <name type="scientific">Aplanochytrium stocchinoi</name>
    <dbReference type="NCBI Taxonomy" id="215587"/>
    <lineage>
        <taxon>Eukaryota</taxon>
        <taxon>Sar</taxon>
        <taxon>Stramenopiles</taxon>
        <taxon>Bigyra</taxon>
        <taxon>Labyrinthulomycetes</taxon>
        <taxon>Thraustochytrida</taxon>
        <taxon>Thraustochytriidae</taxon>
        <taxon>Aplanochytrium</taxon>
    </lineage>
</organism>
<gene>
    <name evidence="8" type="ORF">ASTO00021_LOCUS5395</name>
</gene>
<feature type="compositionally biased region" description="Basic and acidic residues" evidence="7">
    <location>
        <begin position="93"/>
        <end position="105"/>
    </location>
</feature>
<dbReference type="Pfam" id="PF00022">
    <property type="entry name" value="Actin"/>
    <property type="match status" value="1"/>
</dbReference>
<dbReference type="Gene3D" id="3.30.420.40">
    <property type="match status" value="3"/>
</dbReference>
<comment type="similarity">
    <text evidence="1 6">Belongs to the actin family.</text>
</comment>
<keyword evidence="3" id="KW-0378">Hydrolase</keyword>
<dbReference type="EMBL" id="HBIN01007360">
    <property type="protein sequence ID" value="CAE0435110.1"/>
    <property type="molecule type" value="Transcribed_RNA"/>
</dbReference>
<protein>
    <recommendedName>
        <fullName evidence="9">Actin-related protein 4</fullName>
    </recommendedName>
</protein>
<keyword evidence="4" id="KW-0067">ATP-binding</keyword>
<accession>A0A7S3LN36</accession>
<dbReference type="CDD" id="cd13395">
    <property type="entry name" value="ASKHA_NBD_Arp4_ACTL6-like"/>
    <property type="match status" value="1"/>
</dbReference>
<evidence type="ECO:0000256" key="5">
    <source>
        <dbReference type="ARBA" id="ARBA00049360"/>
    </source>
</evidence>
<dbReference type="GO" id="GO:0016787">
    <property type="term" value="F:hydrolase activity"/>
    <property type="evidence" value="ECO:0007669"/>
    <property type="project" value="UniProtKB-KW"/>
</dbReference>
<comment type="catalytic activity">
    <reaction evidence="5">
        <text>ATP + H2O = ADP + phosphate + H(+)</text>
        <dbReference type="Rhea" id="RHEA:13065"/>
        <dbReference type="ChEBI" id="CHEBI:15377"/>
        <dbReference type="ChEBI" id="CHEBI:15378"/>
        <dbReference type="ChEBI" id="CHEBI:30616"/>
        <dbReference type="ChEBI" id="CHEBI:43474"/>
        <dbReference type="ChEBI" id="CHEBI:456216"/>
    </reaction>
</comment>
<evidence type="ECO:0008006" key="9">
    <source>
        <dbReference type="Google" id="ProtNLM"/>
    </source>
</evidence>
<evidence type="ECO:0000313" key="8">
    <source>
        <dbReference type="EMBL" id="CAE0435110.1"/>
    </source>
</evidence>
<dbReference type="PANTHER" id="PTHR11937">
    <property type="entry name" value="ACTIN"/>
    <property type="match status" value="1"/>
</dbReference>
<evidence type="ECO:0000256" key="1">
    <source>
        <dbReference type="ARBA" id="ARBA00006752"/>
    </source>
</evidence>
<feature type="compositionally biased region" description="Low complexity" evidence="7">
    <location>
        <begin position="75"/>
        <end position="92"/>
    </location>
</feature>
<dbReference type="AlphaFoldDB" id="A0A7S3LN36"/>
<reference evidence="8" key="1">
    <citation type="submission" date="2021-01" db="EMBL/GenBank/DDBJ databases">
        <authorList>
            <person name="Corre E."/>
            <person name="Pelletier E."/>
            <person name="Niang G."/>
            <person name="Scheremetjew M."/>
            <person name="Finn R."/>
            <person name="Kale V."/>
            <person name="Holt S."/>
            <person name="Cochrane G."/>
            <person name="Meng A."/>
            <person name="Brown T."/>
            <person name="Cohen L."/>
        </authorList>
    </citation>
    <scope>NUCLEOTIDE SEQUENCE</scope>
    <source>
        <strain evidence="8">GSBS06</strain>
    </source>
</reference>
<dbReference type="SUPFAM" id="SSF53067">
    <property type="entry name" value="Actin-like ATPase domain"/>
    <property type="match status" value="2"/>
</dbReference>
<sequence>MYCGDETAAIVGDFGTNSFKFGFAGEDMPKGDIPSVAGIQLSQKTDSVDISSQKTKQISPTTAASITANRTITSTSATKAATAATPTSQSADSRVEPKTVTSDGKDLVETNQSKALPIPQQQQKQQGSGSLGKLALGISAIDARKLDTELVNPMKDGLYDRLDIIEKFWEHSIAHELSSKPEEHPVLICDPSFNTLEIREKLLETMFEKLRSPLLYLAPNAMLSAFSVGRATALVVDVGASGSCVVPVNDGYLLRRSLKRSRVGGNMVDQHLLQLLEETIIKRQLRPQCTFTKKRLQDGTLKIMEQPSSFVSRIHPTYLNWQKQYVVQDMKKSVCRVWSELTFDRTAASAYIEEKYELPDGTLVSMGADRFLSPELMINPSLDLSFSKEFLELKEKEASSIISSSLPSMIRDSVQSAHVDLRKELVQQVLVVGGGSLLPGTIERLGKEIGQDLPTVLKARFLTPSNHQRLYSAWTGGSILSSLGSFQQMWLSKAEYEEYGAKSLLISRCKN</sequence>
<dbReference type="InterPro" id="IPR043129">
    <property type="entry name" value="ATPase_NBD"/>
</dbReference>
<name>A0A7S3LN36_9STRA</name>
<dbReference type="FunFam" id="3.30.420.40:FF:000058">
    <property type="entry name" value="Putative actin-related protein 5"/>
    <property type="match status" value="1"/>
</dbReference>
<dbReference type="InterPro" id="IPR004000">
    <property type="entry name" value="Actin"/>
</dbReference>
<dbReference type="Gene3D" id="3.90.640.10">
    <property type="entry name" value="Actin, Chain A, domain 4"/>
    <property type="match status" value="1"/>
</dbReference>
<evidence type="ECO:0000256" key="4">
    <source>
        <dbReference type="ARBA" id="ARBA00022840"/>
    </source>
</evidence>
<evidence type="ECO:0000256" key="2">
    <source>
        <dbReference type="ARBA" id="ARBA00022741"/>
    </source>
</evidence>
<feature type="region of interest" description="Disordered" evidence="7">
    <location>
        <begin position="75"/>
        <end position="105"/>
    </location>
</feature>
<keyword evidence="2" id="KW-0547">Nucleotide-binding</keyword>